<evidence type="ECO:0000313" key="5">
    <source>
        <dbReference type="Proteomes" id="UP001403385"/>
    </source>
</evidence>
<dbReference type="NCBIfam" id="NF004825">
    <property type="entry name" value="PRK06181.1"/>
    <property type="match status" value="1"/>
</dbReference>
<dbReference type="InterPro" id="IPR002347">
    <property type="entry name" value="SDR_fam"/>
</dbReference>
<dbReference type="PANTHER" id="PTHR44196">
    <property type="entry name" value="DEHYDROGENASE/REDUCTASE SDR FAMILY MEMBER 7B"/>
    <property type="match status" value="1"/>
</dbReference>
<evidence type="ECO:0000256" key="3">
    <source>
        <dbReference type="RuleBase" id="RU000363"/>
    </source>
</evidence>
<dbReference type="AlphaFoldDB" id="A0AAW9S517"/>
<keyword evidence="5" id="KW-1185">Reference proteome</keyword>
<dbReference type="Pfam" id="PF00106">
    <property type="entry name" value="adh_short"/>
    <property type="match status" value="1"/>
</dbReference>
<dbReference type="CDD" id="cd05332">
    <property type="entry name" value="11beta-HSD1_like_SDR_c"/>
    <property type="match status" value="1"/>
</dbReference>
<dbReference type="InterPro" id="IPR020904">
    <property type="entry name" value="Sc_DH/Rdtase_CS"/>
</dbReference>
<evidence type="ECO:0000313" key="4">
    <source>
        <dbReference type="EMBL" id="MEN7546468.1"/>
    </source>
</evidence>
<dbReference type="PRINTS" id="PR00080">
    <property type="entry name" value="SDRFAMILY"/>
</dbReference>
<reference evidence="4 5" key="1">
    <citation type="submission" date="2024-04" db="EMBL/GenBank/DDBJ databases">
        <title>Novel genus in family Flammeovirgaceae.</title>
        <authorList>
            <person name="Nguyen T.H."/>
            <person name="Vuong T.Q."/>
            <person name="Le H."/>
            <person name="Kim S.-G."/>
        </authorList>
    </citation>
    <scope>NUCLEOTIDE SEQUENCE [LARGE SCALE GENOMIC DNA]</scope>
    <source>
        <strain evidence="4 5">JCM 23209</strain>
    </source>
</reference>
<comment type="caution">
    <text evidence="4">The sequence shown here is derived from an EMBL/GenBank/DDBJ whole genome shotgun (WGS) entry which is preliminary data.</text>
</comment>
<accession>A0AAW9S517</accession>
<dbReference type="SUPFAM" id="SSF51735">
    <property type="entry name" value="NAD(P)-binding Rossmann-fold domains"/>
    <property type="match status" value="1"/>
</dbReference>
<evidence type="ECO:0000256" key="2">
    <source>
        <dbReference type="ARBA" id="ARBA00023002"/>
    </source>
</evidence>
<comment type="similarity">
    <text evidence="1 3">Belongs to the short-chain dehydrogenases/reductases (SDR) family.</text>
</comment>
<sequence length="265" mass="29430">MDLKDKVIWITGASSGIGEALAYQLAKEGCRLVLSSRNKDTLEKVRQYSGIAEERGMVLPLDLAASENFPELAWQVIKRFGRIDVLVNNGGVSQRAFFRETEMEVARRIMEINFFGNIALTKAVLPFMVKQKGGSIVAVTSVVGKYGTPKRSIYSASKHALHGFYDALRAEHWNDHLHVLLVGPGYIKTSLSYNALKGDGSEQGTLDTGQKNGMSPEECARKMIHALKKKKREIYPGGLKERAGVYLKRFLPGLFSKIVRKVNVT</sequence>
<protein>
    <submittedName>
        <fullName evidence="4">SDR family oxidoreductase</fullName>
    </submittedName>
</protein>
<dbReference type="Proteomes" id="UP001403385">
    <property type="component" value="Unassembled WGS sequence"/>
</dbReference>
<organism evidence="4 5">
    <name type="scientific">Rapidithrix thailandica</name>
    <dbReference type="NCBI Taxonomy" id="413964"/>
    <lineage>
        <taxon>Bacteria</taxon>
        <taxon>Pseudomonadati</taxon>
        <taxon>Bacteroidota</taxon>
        <taxon>Cytophagia</taxon>
        <taxon>Cytophagales</taxon>
        <taxon>Flammeovirgaceae</taxon>
        <taxon>Rapidithrix</taxon>
    </lineage>
</organism>
<dbReference type="PRINTS" id="PR00081">
    <property type="entry name" value="GDHRDH"/>
</dbReference>
<name>A0AAW9S517_9BACT</name>
<dbReference type="EMBL" id="JBDKWZ010000001">
    <property type="protein sequence ID" value="MEN7546468.1"/>
    <property type="molecule type" value="Genomic_DNA"/>
</dbReference>
<evidence type="ECO:0000256" key="1">
    <source>
        <dbReference type="ARBA" id="ARBA00006484"/>
    </source>
</evidence>
<keyword evidence="2" id="KW-0560">Oxidoreductase</keyword>
<gene>
    <name evidence="4" type="ORF">AAG747_01025</name>
</gene>
<dbReference type="PROSITE" id="PS00061">
    <property type="entry name" value="ADH_SHORT"/>
    <property type="match status" value="1"/>
</dbReference>
<dbReference type="GO" id="GO:0016491">
    <property type="term" value="F:oxidoreductase activity"/>
    <property type="evidence" value="ECO:0007669"/>
    <property type="project" value="UniProtKB-KW"/>
</dbReference>
<dbReference type="RefSeq" id="WP_346819255.1">
    <property type="nucleotide sequence ID" value="NZ_JBDKWZ010000001.1"/>
</dbReference>
<dbReference type="PANTHER" id="PTHR44196:SF1">
    <property type="entry name" value="DEHYDROGENASE_REDUCTASE SDR FAMILY MEMBER 7B"/>
    <property type="match status" value="1"/>
</dbReference>
<dbReference type="Gene3D" id="3.40.50.720">
    <property type="entry name" value="NAD(P)-binding Rossmann-like Domain"/>
    <property type="match status" value="1"/>
</dbReference>
<proteinExistence type="inferred from homology"/>
<dbReference type="InterPro" id="IPR036291">
    <property type="entry name" value="NAD(P)-bd_dom_sf"/>
</dbReference>
<dbReference type="GO" id="GO:0016020">
    <property type="term" value="C:membrane"/>
    <property type="evidence" value="ECO:0007669"/>
    <property type="project" value="TreeGrafter"/>
</dbReference>